<evidence type="ECO:0000256" key="1">
    <source>
        <dbReference type="SAM" id="MobiDB-lite"/>
    </source>
</evidence>
<keyword evidence="3" id="KW-1185">Reference proteome</keyword>
<reference evidence="2 3" key="1">
    <citation type="submission" date="2023-05" db="EMBL/GenBank/DDBJ databases">
        <title>B98-5 Cell Line De Novo Hybrid Assembly: An Optical Mapping Approach.</title>
        <authorList>
            <person name="Kananen K."/>
            <person name="Auerbach J.A."/>
            <person name="Kautto E."/>
            <person name="Blachly J.S."/>
        </authorList>
    </citation>
    <scope>NUCLEOTIDE SEQUENCE [LARGE SCALE GENOMIC DNA]</scope>
    <source>
        <strain evidence="2">B95-8</strain>
        <tissue evidence="2">Cell line</tissue>
    </source>
</reference>
<dbReference type="Proteomes" id="UP001266305">
    <property type="component" value="Unassembled WGS sequence"/>
</dbReference>
<dbReference type="Gene3D" id="1.20.1270.60">
    <property type="entry name" value="Arfaptin homology (AH) domain/BAR domain"/>
    <property type="match status" value="1"/>
</dbReference>
<dbReference type="InterPro" id="IPR027267">
    <property type="entry name" value="AH/BAR_dom_sf"/>
</dbReference>
<evidence type="ECO:0000313" key="3">
    <source>
        <dbReference type="Proteomes" id="UP001266305"/>
    </source>
</evidence>
<dbReference type="SUPFAM" id="SSF103657">
    <property type="entry name" value="BAR/IMD domain-like"/>
    <property type="match status" value="1"/>
</dbReference>
<name>A0ABQ9VEZ6_SAGOE</name>
<dbReference type="EMBL" id="JASSZA010000006">
    <property type="protein sequence ID" value="KAK2107836.1"/>
    <property type="molecule type" value="Genomic_DNA"/>
</dbReference>
<protein>
    <submittedName>
        <fullName evidence="2">Uncharacterized protein</fullName>
    </submittedName>
</protein>
<evidence type="ECO:0000313" key="2">
    <source>
        <dbReference type="EMBL" id="KAK2107836.1"/>
    </source>
</evidence>
<gene>
    <name evidence="2" type="ORF">P7K49_013001</name>
</gene>
<comment type="caution">
    <text evidence="2">The sequence shown here is derived from an EMBL/GenBank/DDBJ whole genome shotgun (WGS) entry which is preliminary data.</text>
</comment>
<accession>A0ABQ9VEZ6</accession>
<sequence length="178" mass="19089">MLNTVSKIRGQVKTTGYPQTEGLLGDCMLKYGKELGEDSTFGTSVKGTGETARQALKSKDAPAVHLALVTARQFGGHMLGPPTVQKPQWVKAEPQTRVEFDSSSLGQGEGIDPATLTVQRTRGHLVCNSHANYYRLTGLRYHSVIQEKLPVTTQARKAGLGPSAPPDPHPTLLTGCPV</sequence>
<feature type="region of interest" description="Disordered" evidence="1">
    <location>
        <begin position="155"/>
        <end position="178"/>
    </location>
</feature>
<proteinExistence type="predicted"/>
<organism evidence="2 3">
    <name type="scientific">Saguinus oedipus</name>
    <name type="common">Cotton-top tamarin</name>
    <name type="synonym">Oedipomidas oedipus</name>
    <dbReference type="NCBI Taxonomy" id="9490"/>
    <lineage>
        <taxon>Eukaryota</taxon>
        <taxon>Metazoa</taxon>
        <taxon>Chordata</taxon>
        <taxon>Craniata</taxon>
        <taxon>Vertebrata</taxon>
        <taxon>Euteleostomi</taxon>
        <taxon>Mammalia</taxon>
        <taxon>Eutheria</taxon>
        <taxon>Euarchontoglires</taxon>
        <taxon>Primates</taxon>
        <taxon>Haplorrhini</taxon>
        <taxon>Platyrrhini</taxon>
        <taxon>Cebidae</taxon>
        <taxon>Callitrichinae</taxon>
        <taxon>Saguinus</taxon>
    </lineage>
</organism>